<evidence type="ECO:0000256" key="1">
    <source>
        <dbReference type="SAM" id="SignalP"/>
    </source>
</evidence>
<proteinExistence type="predicted"/>
<accession>A0A380KXS6</accession>
<evidence type="ECO:0008006" key="4">
    <source>
        <dbReference type="Google" id="ProtNLM"/>
    </source>
</evidence>
<evidence type="ECO:0000313" key="2">
    <source>
        <dbReference type="EMBL" id="SUN76425.1"/>
    </source>
</evidence>
<keyword evidence="3" id="KW-1185">Reference proteome</keyword>
<dbReference type="EMBL" id="UHFR01000005">
    <property type="protein sequence ID" value="SUN76425.1"/>
    <property type="molecule type" value="Genomic_DNA"/>
</dbReference>
<dbReference type="RefSeq" id="WP_018371394.1">
    <property type="nucleotide sequence ID" value="NZ_UHFR01000005.1"/>
</dbReference>
<dbReference type="OrthoDB" id="2236725at2"/>
<dbReference type="InterPro" id="IPR028105">
    <property type="entry name" value="DUF4651"/>
</dbReference>
<dbReference type="Proteomes" id="UP000254634">
    <property type="component" value="Unassembled WGS sequence"/>
</dbReference>
<feature type="signal peptide" evidence="1">
    <location>
        <begin position="1"/>
        <end position="20"/>
    </location>
</feature>
<dbReference type="AlphaFoldDB" id="A0A380KXS6"/>
<dbReference type="Gene3D" id="3.10.450.400">
    <property type="entry name" value="Uncharacterised protein PF15513, DUF4651"/>
    <property type="match status" value="1"/>
</dbReference>
<name>A0A380KXS6_9STRE</name>
<organism evidence="2 3">
    <name type="scientific">Streptococcus massiliensis</name>
    <dbReference type="NCBI Taxonomy" id="313439"/>
    <lineage>
        <taxon>Bacteria</taxon>
        <taxon>Bacillati</taxon>
        <taxon>Bacillota</taxon>
        <taxon>Bacilli</taxon>
        <taxon>Lactobacillales</taxon>
        <taxon>Streptococcaceae</taxon>
        <taxon>Streptococcus</taxon>
    </lineage>
</organism>
<evidence type="ECO:0000313" key="3">
    <source>
        <dbReference type="Proteomes" id="UP000254634"/>
    </source>
</evidence>
<gene>
    <name evidence="2" type="ORF">NCTC13765_00915</name>
</gene>
<dbReference type="STRING" id="1123307.GCA_000380065_00709"/>
<dbReference type="Pfam" id="PF15513">
    <property type="entry name" value="DUF4651"/>
    <property type="match status" value="1"/>
</dbReference>
<reference evidence="2" key="1">
    <citation type="submission" date="2018-06" db="EMBL/GenBank/DDBJ databases">
        <authorList>
            <consortium name="Pathogen Informatics"/>
            <person name="Doyle S."/>
        </authorList>
    </citation>
    <scope>NUCLEOTIDE SEQUENCE [LARGE SCALE GENOMIC DNA]</scope>
    <source>
        <strain evidence="2">NCTC13765</strain>
    </source>
</reference>
<protein>
    <recommendedName>
        <fullName evidence="4">DUF4651 domain-containing protein</fullName>
    </recommendedName>
</protein>
<feature type="chain" id="PRO_5039235806" description="DUF4651 domain-containing protein" evidence="1">
    <location>
        <begin position="21"/>
        <end position="96"/>
    </location>
</feature>
<keyword evidence="1" id="KW-0732">Signal</keyword>
<sequence>MKAKKIILTTTVLLGAGALAYGANKLVQEQRRLADREEIVQVVRDFFADMGEIATVYVQLYESSDERLVGGVVFEDERHFTFLYENGELSYEEARG</sequence>